<keyword evidence="6" id="KW-0906">Nuclear pore complex</keyword>
<dbReference type="EMBL" id="QPFP01000059">
    <property type="protein sequence ID" value="TEB25137.1"/>
    <property type="molecule type" value="Genomic_DNA"/>
</dbReference>
<evidence type="ECO:0000256" key="3">
    <source>
        <dbReference type="ARBA" id="ARBA00022816"/>
    </source>
</evidence>
<keyword evidence="3" id="KW-0509">mRNA transport</keyword>
<evidence type="ECO:0008006" key="11">
    <source>
        <dbReference type="Google" id="ProtNLM"/>
    </source>
</evidence>
<evidence type="ECO:0000256" key="7">
    <source>
        <dbReference type="ARBA" id="ARBA00023242"/>
    </source>
</evidence>
<dbReference type="InterPro" id="IPR025574">
    <property type="entry name" value="Nucleoporin_FG_rpt"/>
</dbReference>
<feature type="region of interest" description="Disordered" evidence="8">
    <location>
        <begin position="1"/>
        <end position="82"/>
    </location>
</feature>
<dbReference type="AlphaFoldDB" id="A0A4Y7STE7"/>
<dbReference type="PANTHER" id="PTHR13437:SF2">
    <property type="entry name" value="NUCLEOPORIN P58_P45"/>
    <property type="match status" value="1"/>
</dbReference>
<dbReference type="GO" id="GO:0015031">
    <property type="term" value="P:protein transport"/>
    <property type="evidence" value="ECO:0007669"/>
    <property type="project" value="UniProtKB-KW"/>
</dbReference>
<feature type="compositionally biased region" description="Polar residues" evidence="8">
    <location>
        <begin position="24"/>
        <end position="44"/>
    </location>
</feature>
<dbReference type="STRING" id="71717.A0A4Y7STE7"/>
<feature type="compositionally biased region" description="Low complexity" evidence="8">
    <location>
        <begin position="113"/>
        <end position="142"/>
    </location>
</feature>
<reference evidence="9 10" key="1">
    <citation type="journal article" date="2019" name="Nat. Ecol. Evol.">
        <title>Megaphylogeny resolves global patterns of mushroom evolution.</title>
        <authorList>
            <person name="Varga T."/>
            <person name="Krizsan K."/>
            <person name="Foldi C."/>
            <person name="Dima B."/>
            <person name="Sanchez-Garcia M."/>
            <person name="Sanchez-Ramirez S."/>
            <person name="Szollosi G.J."/>
            <person name="Szarkandi J.G."/>
            <person name="Papp V."/>
            <person name="Albert L."/>
            <person name="Andreopoulos W."/>
            <person name="Angelini C."/>
            <person name="Antonin V."/>
            <person name="Barry K.W."/>
            <person name="Bougher N.L."/>
            <person name="Buchanan P."/>
            <person name="Buyck B."/>
            <person name="Bense V."/>
            <person name="Catcheside P."/>
            <person name="Chovatia M."/>
            <person name="Cooper J."/>
            <person name="Damon W."/>
            <person name="Desjardin D."/>
            <person name="Finy P."/>
            <person name="Geml J."/>
            <person name="Haridas S."/>
            <person name="Hughes K."/>
            <person name="Justo A."/>
            <person name="Karasinski D."/>
            <person name="Kautmanova I."/>
            <person name="Kiss B."/>
            <person name="Kocsube S."/>
            <person name="Kotiranta H."/>
            <person name="LaButti K.M."/>
            <person name="Lechner B.E."/>
            <person name="Liimatainen K."/>
            <person name="Lipzen A."/>
            <person name="Lukacs Z."/>
            <person name="Mihaltcheva S."/>
            <person name="Morgado L.N."/>
            <person name="Niskanen T."/>
            <person name="Noordeloos M.E."/>
            <person name="Ohm R.A."/>
            <person name="Ortiz-Santana B."/>
            <person name="Ovrebo C."/>
            <person name="Racz N."/>
            <person name="Riley R."/>
            <person name="Savchenko A."/>
            <person name="Shiryaev A."/>
            <person name="Soop K."/>
            <person name="Spirin V."/>
            <person name="Szebenyi C."/>
            <person name="Tomsovsky M."/>
            <person name="Tulloss R.E."/>
            <person name="Uehling J."/>
            <person name="Grigoriev I.V."/>
            <person name="Vagvolgyi C."/>
            <person name="Papp T."/>
            <person name="Martin F.M."/>
            <person name="Miettinen O."/>
            <person name="Hibbett D.S."/>
            <person name="Nagy L.G."/>
        </authorList>
    </citation>
    <scope>NUCLEOTIDE SEQUENCE [LARGE SCALE GENOMIC DNA]</scope>
    <source>
        <strain evidence="9 10">FP101781</strain>
    </source>
</reference>
<dbReference type="Proteomes" id="UP000298030">
    <property type="component" value="Unassembled WGS sequence"/>
</dbReference>
<protein>
    <recommendedName>
        <fullName evidence="11">Nucleoporin nup45</fullName>
    </recommendedName>
</protein>
<organism evidence="9 10">
    <name type="scientific">Coprinellus micaceus</name>
    <name type="common">Glistening ink-cap mushroom</name>
    <name type="synonym">Coprinus micaceus</name>
    <dbReference type="NCBI Taxonomy" id="71717"/>
    <lineage>
        <taxon>Eukaryota</taxon>
        <taxon>Fungi</taxon>
        <taxon>Dikarya</taxon>
        <taxon>Basidiomycota</taxon>
        <taxon>Agaricomycotina</taxon>
        <taxon>Agaricomycetes</taxon>
        <taxon>Agaricomycetidae</taxon>
        <taxon>Agaricales</taxon>
        <taxon>Agaricineae</taxon>
        <taxon>Psathyrellaceae</taxon>
        <taxon>Coprinellus</taxon>
    </lineage>
</organism>
<evidence type="ECO:0000256" key="6">
    <source>
        <dbReference type="ARBA" id="ARBA00023132"/>
    </source>
</evidence>
<evidence type="ECO:0000313" key="9">
    <source>
        <dbReference type="EMBL" id="TEB25137.1"/>
    </source>
</evidence>
<evidence type="ECO:0000256" key="2">
    <source>
        <dbReference type="ARBA" id="ARBA00022448"/>
    </source>
</evidence>
<dbReference type="GO" id="GO:0005643">
    <property type="term" value="C:nuclear pore"/>
    <property type="evidence" value="ECO:0007669"/>
    <property type="project" value="UniProtKB-SubCell"/>
</dbReference>
<keyword evidence="4" id="KW-0653">Protein transport</keyword>
<evidence type="ECO:0000256" key="5">
    <source>
        <dbReference type="ARBA" id="ARBA00023010"/>
    </source>
</evidence>
<feature type="compositionally biased region" description="Low complexity" evidence="8">
    <location>
        <begin position="64"/>
        <end position="82"/>
    </location>
</feature>
<comment type="subcellular location">
    <subcellularLocation>
        <location evidence="1">Nucleus</location>
        <location evidence="1">Nuclear pore complex</location>
    </subcellularLocation>
</comment>
<evidence type="ECO:0000313" key="10">
    <source>
        <dbReference type="Proteomes" id="UP000298030"/>
    </source>
</evidence>
<keyword evidence="5" id="KW-0811">Translocation</keyword>
<keyword evidence="2" id="KW-0813">Transport</keyword>
<evidence type="ECO:0000256" key="4">
    <source>
        <dbReference type="ARBA" id="ARBA00022927"/>
    </source>
</evidence>
<sequence length="464" mass="47942">MAFAGFGAAKPATTTGGNIFGGTPNPTGATAANPFGSSLFGQPAQQQQQQQQSAAPNTGGGLFGSTNTANTGGTGLFGAPTTNTNMGGGGGLFGSTTNTNAAGGAGTGGGLFGQNANTNTAGTTGLFGQQQQQPQQQTGLFGSTANANTGGGLFGSNPNNAATANTTGGGGLFGSTNTNTGGGLFGSTANTNTAGMGGGLFATQPAGAFGSTNNAFGGSTLFGKAPSQANTQQVGQQSHLNATTQSGNVPFTKSTKFNDLPENFRKVLESIDSHIQGRTQISKELKQRTLGEEPSRGQVRIRDLHKELVDITNTIRNDAHLTQDLKDKVDQANPQSGNTYLKDHASFPLEYFTRVTEQMSQRLAWYKSTIEQIERKLSSSSSQAQTPQAVVTTLQTQHATFLALANRTAALDAEVQKIKAIYTQLWRQKTGSVRDPFDGNGKVAGPETGMEFSMKGLNLSSSMR</sequence>
<name>A0A4Y7STE7_COPMI</name>
<evidence type="ECO:0000256" key="1">
    <source>
        <dbReference type="ARBA" id="ARBA00004567"/>
    </source>
</evidence>
<keyword evidence="7" id="KW-0539">Nucleus</keyword>
<feature type="region of interest" description="Disordered" evidence="8">
    <location>
        <begin position="113"/>
        <end position="149"/>
    </location>
</feature>
<dbReference type="GO" id="GO:0017056">
    <property type="term" value="F:structural constituent of nuclear pore"/>
    <property type="evidence" value="ECO:0007669"/>
    <property type="project" value="InterPro"/>
</dbReference>
<dbReference type="GO" id="GO:0051028">
    <property type="term" value="P:mRNA transport"/>
    <property type="evidence" value="ECO:0007669"/>
    <property type="project" value="UniProtKB-KW"/>
</dbReference>
<evidence type="ECO:0000256" key="8">
    <source>
        <dbReference type="SAM" id="MobiDB-lite"/>
    </source>
</evidence>
<accession>A0A4Y7STE7</accession>
<gene>
    <name evidence="9" type="ORF">FA13DRAFT_1738549</name>
</gene>
<keyword evidence="10" id="KW-1185">Reference proteome</keyword>
<dbReference type="GO" id="GO:0008139">
    <property type="term" value="F:nuclear localization sequence binding"/>
    <property type="evidence" value="ECO:0007669"/>
    <property type="project" value="InterPro"/>
</dbReference>
<dbReference type="InterPro" id="IPR024882">
    <property type="entry name" value="NUP58/p45/49"/>
</dbReference>
<proteinExistence type="predicted"/>
<dbReference type="PANTHER" id="PTHR13437">
    <property type="entry name" value="NUCLEOPORIN P58/P45 NUCLEOPORIN-LIKE PROTEIN 1"/>
    <property type="match status" value="1"/>
</dbReference>
<dbReference type="Pfam" id="PF13634">
    <property type="entry name" value="Nucleoporin_FG"/>
    <property type="match status" value="2"/>
</dbReference>
<comment type="caution">
    <text evidence="9">The sequence shown here is derived from an EMBL/GenBank/DDBJ whole genome shotgun (WGS) entry which is preliminary data.</text>
</comment>
<dbReference type="OrthoDB" id="2538017at2759"/>
<dbReference type="Gene3D" id="6.10.140.1350">
    <property type="match status" value="1"/>
</dbReference>